<dbReference type="InterPro" id="IPR024757">
    <property type="entry name" value="FtsZ_C"/>
</dbReference>
<keyword evidence="10" id="KW-1185">Reference proteome</keyword>
<dbReference type="GO" id="GO:0043093">
    <property type="term" value="P:FtsZ-dependent cytokinesis"/>
    <property type="evidence" value="ECO:0007669"/>
    <property type="project" value="UniProtKB-UniRule"/>
</dbReference>
<dbReference type="GO" id="GO:0032153">
    <property type="term" value="C:cell division site"/>
    <property type="evidence" value="ECO:0007669"/>
    <property type="project" value="UniProtKB-UniRule"/>
</dbReference>
<dbReference type="Pfam" id="PF12327">
    <property type="entry name" value="FtsZ_C"/>
    <property type="match status" value="1"/>
</dbReference>
<feature type="domain" description="Tubulin/FtsZ GTPase" evidence="7">
    <location>
        <begin position="15"/>
        <end position="206"/>
    </location>
</feature>
<evidence type="ECO:0000256" key="5">
    <source>
        <dbReference type="NCBIfam" id="TIGR00065"/>
    </source>
</evidence>
<dbReference type="PROSITE" id="PS01135">
    <property type="entry name" value="FTSZ_2"/>
    <property type="match status" value="1"/>
</dbReference>
<feature type="domain" description="Tubulin/FtsZ 2-layer sandwich" evidence="8">
    <location>
        <begin position="208"/>
        <end position="327"/>
    </location>
</feature>
<protein>
    <recommendedName>
        <fullName evidence="4 5">Cell division protein FtsZ</fullName>
    </recommendedName>
</protein>
<dbReference type="AlphaFoldDB" id="A0A840RGP3"/>
<feature type="binding site" evidence="4">
    <location>
        <begin position="110"/>
        <end position="112"/>
    </location>
    <ligand>
        <name>GTP</name>
        <dbReference type="ChEBI" id="CHEBI:37565"/>
    </ligand>
</feature>
<dbReference type="GO" id="GO:0005737">
    <property type="term" value="C:cytoplasm"/>
    <property type="evidence" value="ECO:0007669"/>
    <property type="project" value="UniProtKB-SubCell"/>
</dbReference>
<evidence type="ECO:0000256" key="6">
    <source>
        <dbReference type="RuleBase" id="RU000631"/>
    </source>
</evidence>
<dbReference type="InterPro" id="IPR020805">
    <property type="entry name" value="Cell_div_FtsZ_CS"/>
</dbReference>
<dbReference type="PANTHER" id="PTHR30314:SF3">
    <property type="entry name" value="MITOCHONDRIAL DIVISION PROTEIN FSZA"/>
    <property type="match status" value="1"/>
</dbReference>
<feature type="binding site" evidence="4">
    <location>
        <position position="188"/>
    </location>
    <ligand>
        <name>GTP</name>
        <dbReference type="ChEBI" id="CHEBI:37565"/>
    </ligand>
</feature>
<accession>A0A840RGP3</accession>
<dbReference type="GO" id="GO:0051258">
    <property type="term" value="P:protein polymerization"/>
    <property type="evidence" value="ECO:0007669"/>
    <property type="project" value="UniProtKB-UniRule"/>
</dbReference>
<comment type="similarity">
    <text evidence="1 4 6">Belongs to the FtsZ family.</text>
</comment>
<dbReference type="Gene3D" id="3.40.50.1440">
    <property type="entry name" value="Tubulin/FtsZ, GTPase domain"/>
    <property type="match status" value="1"/>
</dbReference>
<dbReference type="InterPro" id="IPR008280">
    <property type="entry name" value="Tub_FtsZ_C"/>
</dbReference>
<reference evidence="9 10" key="1">
    <citation type="submission" date="2020-08" db="EMBL/GenBank/DDBJ databases">
        <title>Genomic Encyclopedia of Type Strains, Phase IV (KMG-IV): sequencing the most valuable type-strain genomes for metagenomic binning, comparative biology and taxonomic classification.</title>
        <authorList>
            <person name="Goeker M."/>
        </authorList>
    </citation>
    <scope>NUCLEOTIDE SEQUENCE [LARGE SCALE GENOMIC DNA]</scope>
    <source>
        <strain evidence="9 10">DSM 18233</strain>
    </source>
</reference>
<sequence>MALTFEFQEVAHLVNIKVIGVGGAGCNAINNMIENAMQGVEFIAANTDAQVLKLARASNVVQLGADLTRGFGAGCNPDIGRQAAEEDRDHIADLISGADLLFITAGMGGGTGTGAAPVIAQVAREQGILTVGVVTKPGADEGSRQKVAQVGIDELAKYVDSLIVVSNQKLEEVLGEDVTIDEAFRAADDILRSAVGSIVEIINYPGLINVDFADVKTVMREMGMAMMGSAVAVGADRAVVATEEAIRCPLLDNISFKGARGVLVNFSASRATLKKSEIRQSLEIINAHVSEDAQVKHGVVYDESLGDQIRITLIATGLGAKETSKPQLSVVQGQAQQARTGTDNIGFNAEDYEKPAIWRTRRGGAQGGGEATQSAARPALNNIDMDIPAFLRRQAD</sequence>
<evidence type="ECO:0000256" key="2">
    <source>
        <dbReference type="ARBA" id="ARBA00022741"/>
    </source>
</evidence>
<dbReference type="InterPro" id="IPR036525">
    <property type="entry name" value="Tubulin/FtsZ_GTPase_sf"/>
</dbReference>
<organism evidence="9 10">
    <name type="scientific">Silvimonas terrae</name>
    <dbReference type="NCBI Taxonomy" id="300266"/>
    <lineage>
        <taxon>Bacteria</taxon>
        <taxon>Pseudomonadati</taxon>
        <taxon>Pseudomonadota</taxon>
        <taxon>Betaproteobacteria</taxon>
        <taxon>Neisseriales</taxon>
        <taxon>Chitinibacteraceae</taxon>
        <taxon>Silvimonas</taxon>
    </lineage>
</organism>
<dbReference type="PANTHER" id="PTHR30314">
    <property type="entry name" value="CELL DIVISION PROTEIN FTSZ-RELATED"/>
    <property type="match status" value="1"/>
</dbReference>
<feature type="binding site" evidence="4">
    <location>
        <begin position="23"/>
        <end position="27"/>
    </location>
    <ligand>
        <name>GTP</name>
        <dbReference type="ChEBI" id="CHEBI:37565"/>
    </ligand>
</feature>
<dbReference type="Proteomes" id="UP000543030">
    <property type="component" value="Unassembled WGS sequence"/>
</dbReference>
<evidence type="ECO:0000313" key="10">
    <source>
        <dbReference type="Proteomes" id="UP000543030"/>
    </source>
</evidence>
<evidence type="ECO:0000256" key="1">
    <source>
        <dbReference type="ARBA" id="ARBA00009690"/>
    </source>
</evidence>
<feature type="binding site" evidence="4">
    <location>
        <position position="144"/>
    </location>
    <ligand>
        <name>GTP</name>
        <dbReference type="ChEBI" id="CHEBI:37565"/>
    </ligand>
</feature>
<evidence type="ECO:0000259" key="8">
    <source>
        <dbReference type="SMART" id="SM00865"/>
    </source>
</evidence>
<dbReference type="GO" id="GO:0005525">
    <property type="term" value="F:GTP binding"/>
    <property type="evidence" value="ECO:0007669"/>
    <property type="project" value="UniProtKB-UniRule"/>
</dbReference>
<dbReference type="SUPFAM" id="SSF52490">
    <property type="entry name" value="Tubulin nucleotide-binding domain-like"/>
    <property type="match status" value="1"/>
</dbReference>
<keyword evidence="4" id="KW-0963">Cytoplasm</keyword>
<dbReference type="EMBL" id="JACHHN010000006">
    <property type="protein sequence ID" value="MBB5192217.1"/>
    <property type="molecule type" value="Genomic_DNA"/>
</dbReference>
<comment type="caution">
    <text evidence="9">The sequence shown here is derived from an EMBL/GenBank/DDBJ whole genome shotgun (WGS) entry which is preliminary data.</text>
</comment>
<evidence type="ECO:0000256" key="4">
    <source>
        <dbReference type="HAMAP-Rule" id="MF_00909"/>
    </source>
</evidence>
<dbReference type="GO" id="GO:0000917">
    <property type="term" value="P:division septum assembly"/>
    <property type="evidence" value="ECO:0007669"/>
    <property type="project" value="UniProtKB-KW"/>
</dbReference>
<keyword evidence="4 6" id="KW-0717">Septation</keyword>
<dbReference type="InterPro" id="IPR018316">
    <property type="entry name" value="Tubulin/FtsZ_2-layer-sand-dom"/>
</dbReference>
<dbReference type="InterPro" id="IPR003008">
    <property type="entry name" value="Tubulin_FtsZ_GTPase"/>
</dbReference>
<dbReference type="SMART" id="SM00865">
    <property type="entry name" value="Tubulin_C"/>
    <property type="match status" value="1"/>
</dbReference>
<dbReference type="InterPro" id="IPR000158">
    <property type="entry name" value="Cell_div_FtsZ"/>
</dbReference>
<comment type="subcellular location">
    <subcellularLocation>
        <location evidence="4">Cytoplasm</location>
    </subcellularLocation>
    <text evidence="4">Assembles at midcell at the inner surface of the cytoplasmic membrane.</text>
</comment>
<feature type="binding site" evidence="4">
    <location>
        <position position="141"/>
    </location>
    <ligand>
        <name>GTP</name>
        <dbReference type="ChEBI" id="CHEBI:37565"/>
    </ligand>
</feature>
<keyword evidence="4 6" id="KW-0131">Cell cycle</keyword>
<dbReference type="HAMAP" id="MF_00909">
    <property type="entry name" value="FtsZ"/>
    <property type="match status" value="1"/>
</dbReference>
<keyword evidence="4 6" id="KW-0132">Cell division</keyword>
<dbReference type="CDD" id="cd02201">
    <property type="entry name" value="FtsZ_type1"/>
    <property type="match status" value="1"/>
</dbReference>
<evidence type="ECO:0000259" key="7">
    <source>
        <dbReference type="SMART" id="SM00864"/>
    </source>
</evidence>
<dbReference type="PRINTS" id="PR00423">
    <property type="entry name" value="CELLDVISFTSZ"/>
</dbReference>
<evidence type="ECO:0000256" key="3">
    <source>
        <dbReference type="ARBA" id="ARBA00023134"/>
    </source>
</evidence>
<dbReference type="FunFam" id="3.40.50.1440:FF:000001">
    <property type="entry name" value="Cell division protein FtsZ"/>
    <property type="match status" value="1"/>
</dbReference>
<dbReference type="InterPro" id="IPR045061">
    <property type="entry name" value="FtsZ/CetZ"/>
</dbReference>
<dbReference type="Pfam" id="PF00091">
    <property type="entry name" value="Tubulin"/>
    <property type="match status" value="1"/>
</dbReference>
<evidence type="ECO:0000313" key="9">
    <source>
        <dbReference type="EMBL" id="MBB5192217.1"/>
    </source>
</evidence>
<keyword evidence="2 4" id="KW-0547">Nucleotide-binding</keyword>
<comment type="function">
    <text evidence="4 6">Essential cell division protein that forms a contractile ring structure (Z ring) at the future cell division site. The regulation of the ring assembly controls the timing and the location of cell division. One of the functions of the FtsZ ring is to recruit other cell division proteins to the septum to produce a new cell wall between the dividing cells. Binds GTP and shows GTPase activity.</text>
</comment>
<comment type="subunit">
    <text evidence="4">Homodimer. Polymerizes to form a dynamic ring structure in a strictly GTP-dependent manner. Interacts directly with several other division proteins.</text>
</comment>
<dbReference type="NCBIfam" id="TIGR00065">
    <property type="entry name" value="ftsZ"/>
    <property type="match status" value="1"/>
</dbReference>
<dbReference type="GO" id="GO:0003924">
    <property type="term" value="F:GTPase activity"/>
    <property type="evidence" value="ECO:0007669"/>
    <property type="project" value="UniProtKB-UniRule"/>
</dbReference>
<gene>
    <name evidence="4" type="primary">ftsZ</name>
    <name evidence="9" type="ORF">HNQ50_002958</name>
</gene>
<keyword evidence="3 4" id="KW-0342">GTP-binding</keyword>
<dbReference type="SUPFAM" id="SSF55307">
    <property type="entry name" value="Tubulin C-terminal domain-like"/>
    <property type="match status" value="1"/>
</dbReference>
<dbReference type="SMART" id="SM00864">
    <property type="entry name" value="Tubulin"/>
    <property type="match status" value="1"/>
</dbReference>
<proteinExistence type="inferred from homology"/>
<name>A0A840RGP3_9NEIS</name>
<dbReference type="RefSeq" id="WP_184101907.1">
    <property type="nucleotide sequence ID" value="NZ_JACHHN010000006.1"/>
</dbReference>